<keyword evidence="2" id="KW-1003">Cell membrane</keyword>
<feature type="transmembrane region" description="Helical" evidence="6">
    <location>
        <begin position="283"/>
        <end position="307"/>
    </location>
</feature>
<evidence type="ECO:0000256" key="5">
    <source>
        <dbReference type="ARBA" id="ARBA00023136"/>
    </source>
</evidence>
<dbReference type="PANTHER" id="PTHR30250:SF11">
    <property type="entry name" value="O-ANTIGEN TRANSPORTER-RELATED"/>
    <property type="match status" value="1"/>
</dbReference>
<feature type="transmembrane region" description="Helical" evidence="6">
    <location>
        <begin position="313"/>
        <end position="334"/>
    </location>
</feature>
<dbReference type="Proteomes" id="UP001225134">
    <property type="component" value="Unassembled WGS sequence"/>
</dbReference>
<evidence type="ECO:0000256" key="6">
    <source>
        <dbReference type="SAM" id="Phobius"/>
    </source>
</evidence>
<keyword evidence="4 6" id="KW-1133">Transmembrane helix</keyword>
<evidence type="ECO:0000256" key="1">
    <source>
        <dbReference type="ARBA" id="ARBA00004651"/>
    </source>
</evidence>
<feature type="transmembrane region" description="Helical" evidence="6">
    <location>
        <begin position="368"/>
        <end position="386"/>
    </location>
</feature>
<feature type="transmembrane region" description="Helical" evidence="6">
    <location>
        <begin position="110"/>
        <end position="127"/>
    </location>
</feature>
<organism evidence="7 8">
    <name type="scientific">Sneathia sanguinegens</name>
    <dbReference type="NCBI Taxonomy" id="40543"/>
    <lineage>
        <taxon>Bacteria</taxon>
        <taxon>Fusobacteriati</taxon>
        <taxon>Fusobacteriota</taxon>
        <taxon>Fusobacteriia</taxon>
        <taxon>Fusobacteriales</taxon>
        <taxon>Leptotrichiaceae</taxon>
        <taxon>Sneathia</taxon>
    </lineage>
</organism>
<feature type="transmembrane region" description="Helical" evidence="6">
    <location>
        <begin position="252"/>
        <end position="271"/>
    </location>
</feature>
<dbReference type="EMBL" id="JASSPP010000003">
    <property type="protein sequence ID" value="MDK9580461.1"/>
    <property type="molecule type" value="Genomic_DNA"/>
</dbReference>
<evidence type="ECO:0000256" key="4">
    <source>
        <dbReference type="ARBA" id="ARBA00022989"/>
    </source>
</evidence>
<feature type="transmembrane region" description="Helical" evidence="6">
    <location>
        <begin position="76"/>
        <end position="98"/>
    </location>
</feature>
<keyword evidence="3 6" id="KW-0812">Transmembrane</keyword>
<comment type="subcellular location">
    <subcellularLocation>
        <location evidence="1">Cell membrane</location>
        <topology evidence="1">Multi-pass membrane protein</topology>
    </subcellularLocation>
</comment>
<feature type="transmembrane region" description="Helical" evidence="6">
    <location>
        <begin position="15"/>
        <end position="35"/>
    </location>
</feature>
<name>A0ABT7HIX3_9FUSO</name>
<dbReference type="InterPro" id="IPR050833">
    <property type="entry name" value="Poly_Biosynth_Transport"/>
</dbReference>
<accession>A0ABT7HIX3</accession>
<dbReference type="RefSeq" id="WP_285152790.1">
    <property type="nucleotide sequence ID" value="NZ_JASSPP010000003.1"/>
</dbReference>
<feature type="transmembrane region" description="Helical" evidence="6">
    <location>
        <begin position="139"/>
        <end position="155"/>
    </location>
</feature>
<evidence type="ECO:0000256" key="3">
    <source>
        <dbReference type="ARBA" id="ARBA00022692"/>
    </source>
</evidence>
<feature type="transmembrane region" description="Helical" evidence="6">
    <location>
        <begin position="219"/>
        <end position="237"/>
    </location>
</feature>
<dbReference type="PANTHER" id="PTHR30250">
    <property type="entry name" value="PST FAMILY PREDICTED COLANIC ACID TRANSPORTER"/>
    <property type="match status" value="1"/>
</dbReference>
<proteinExistence type="predicted"/>
<protein>
    <submittedName>
        <fullName evidence="7">Polysaccharide biosynthesis protein</fullName>
    </submittedName>
</protein>
<evidence type="ECO:0000313" key="7">
    <source>
        <dbReference type="EMBL" id="MDK9580461.1"/>
    </source>
</evidence>
<keyword evidence="8" id="KW-1185">Reference proteome</keyword>
<feature type="transmembrane region" description="Helical" evidence="6">
    <location>
        <begin position="346"/>
        <end position="362"/>
    </location>
</feature>
<reference evidence="7 8" key="1">
    <citation type="submission" date="2023-06" db="EMBL/GenBank/DDBJ databases">
        <title>Antibody response to the Sneathia vaginalis cytopathogenic toxin A during pregnancy.</title>
        <authorList>
            <person name="Mccoy Z.T."/>
            <person name="Serrano M.G."/>
            <person name="Spaine K."/>
            <person name="Edwards D.J."/>
            <person name="Buck G.A."/>
            <person name="Jefferson K."/>
        </authorList>
    </citation>
    <scope>NUCLEOTIDE SEQUENCE [LARGE SCALE GENOMIC DNA]</scope>
    <source>
        <strain evidence="7 8">CCUG 42621</strain>
    </source>
</reference>
<evidence type="ECO:0000256" key="2">
    <source>
        <dbReference type="ARBA" id="ARBA00022475"/>
    </source>
</evidence>
<evidence type="ECO:0000313" key="8">
    <source>
        <dbReference type="Proteomes" id="UP001225134"/>
    </source>
</evidence>
<keyword evidence="5 6" id="KW-0472">Membrane</keyword>
<gene>
    <name evidence="7" type="ORF">QQA45_02890</name>
</gene>
<feature type="transmembrane region" description="Helical" evidence="6">
    <location>
        <begin position="167"/>
        <end position="184"/>
    </location>
</feature>
<feature type="transmembrane region" description="Helical" evidence="6">
    <location>
        <begin position="47"/>
        <end position="70"/>
    </location>
</feature>
<comment type="caution">
    <text evidence="7">The sequence shown here is derived from an EMBL/GenBank/DDBJ whole genome shotgun (WGS) entry which is preliminary data.</text>
</comment>
<sequence>MKSNKKELERFKFTVVFFVFCLNVVVFLILLLPISRRCIEKILNIDYILILLSIVIAMVNSLNNIALSLFRIERKYYKVAVGSLISFFTNYILAIYFISKLGLGIRGSQFANLFAVVTLFIFLYIEYFKDISPNFSNKYLVYSIYNGIPLIFIELTDQLVNFSDRYILARYNIAFSLIGAYTLAYTGSRILAVITGSFINAWTAELYENIYDERINRNLELFFSILAFFCIGASLFSKEAISLLFPAHYLKAIQYMPIVLTSTIVQSLYSLDYYFHYFEKSKYIVLFTFMALVINVVLNIIFIPLFIDNAVLIAGLTTLIALSVRAIIEFYIIKKYFKISFRYKKFILYFLLAFNPLIFYISRMKLSILAISVKILYILICIIILIKDDKNWKQHLQYLRQRIIGRKS</sequence>